<feature type="repeat" description="TPR" evidence="16">
    <location>
        <begin position="627"/>
        <end position="660"/>
    </location>
</feature>
<dbReference type="PANTHER" id="PTHR44227">
    <property type="match status" value="1"/>
</dbReference>
<dbReference type="GO" id="GO:0016020">
    <property type="term" value="C:membrane"/>
    <property type="evidence" value="ECO:0007669"/>
    <property type="project" value="UniProtKB-SubCell"/>
</dbReference>
<dbReference type="InterPro" id="IPR013618">
    <property type="entry name" value="TMTC_DUF1736"/>
</dbReference>
<dbReference type="Proteomes" id="UP001378592">
    <property type="component" value="Unassembled WGS sequence"/>
</dbReference>
<keyword evidence="20" id="KW-1185">Reference proteome</keyword>
<dbReference type="InterPro" id="IPR019734">
    <property type="entry name" value="TPR_rpt"/>
</dbReference>
<evidence type="ECO:0000256" key="7">
    <source>
        <dbReference type="ARBA" id="ARBA00022679"/>
    </source>
</evidence>
<comment type="function">
    <text evidence="1">Transfers mannosyl residues to the hydroxyl group of serine or threonine residues.</text>
</comment>
<evidence type="ECO:0000256" key="16">
    <source>
        <dbReference type="PROSITE-ProRule" id="PRU00339"/>
    </source>
</evidence>
<comment type="subcellular location">
    <subcellularLocation>
        <location evidence="3">Endoplasmic reticulum</location>
    </subcellularLocation>
    <subcellularLocation>
        <location evidence="2">Membrane</location>
        <topology evidence="2">Multi-pass membrane protein</topology>
    </subcellularLocation>
</comment>
<dbReference type="AlphaFoldDB" id="A0AAN9VRV6"/>
<comment type="pathway">
    <text evidence="4">Protein modification; protein glycosylation.</text>
</comment>
<keyword evidence="11" id="KW-0256">Endoplasmic reticulum</keyword>
<comment type="caution">
    <text evidence="19">The sequence shown here is derived from an EMBL/GenBank/DDBJ whole genome shotgun (WGS) entry which is preliminary data.</text>
</comment>
<evidence type="ECO:0000313" key="19">
    <source>
        <dbReference type="EMBL" id="KAK7870175.1"/>
    </source>
</evidence>
<feature type="repeat" description="TPR" evidence="16">
    <location>
        <begin position="593"/>
        <end position="626"/>
    </location>
</feature>
<feature type="transmembrane region" description="Helical" evidence="17">
    <location>
        <begin position="135"/>
        <end position="153"/>
    </location>
</feature>
<dbReference type="Gene3D" id="1.25.40.10">
    <property type="entry name" value="Tetratricopeptide repeat domain"/>
    <property type="match status" value="1"/>
</dbReference>
<evidence type="ECO:0000256" key="11">
    <source>
        <dbReference type="ARBA" id="ARBA00022824"/>
    </source>
</evidence>
<dbReference type="GO" id="GO:0005783">
    <property type="term" value="C:endoplasmic reticulum"/>
    <property type="evidence" value="ECO:0007669"/>
    <property type="project" value="UniProtKB-SubCell"/>
</dbReference>
<feature type="transmembrane region" description="Helical" evidence="17">
    <location>
        <begin position="310"/>
        <end position="331"/>
    </location>
</feature>
<dbReference type="InterPro" id="IPR052346">
    <property type="entry name" value="O-mannosyl-transferase_TMTC"/>
</dbReference>
<dbReference type="InterPro" id="IPR013105">
    <property type="entry name" value="TPR_2"/>
</dbReference>
<keyword evidence="10 16" id="KW-0802">TPR repeat</keyword>
<sequence length="788" mass="89174">MNSKIKGLTSVNGEQNTGCNSCFSRTNKEHWDDVIPVPKPPGTLSVLTVAFFAILCYANSLDGNFVFDDSEAIVNNDDVRPEKPVGDIFYNDFWGTRLTSNRSHKSYRPLTVLSFRWNYWLSGGLYPWSFHLSNILLHALVSVLAHAVFGNLLGDRCPRAAFLAAILFAVHPVHAEAVAGVVGRADLLCALFFFLSFVVYRNSLLQSSLTTQCIAMSFSMILAGLAMFSKEQGITVIGLCSAYDVIVYSKLHPISILKYSWQNIIKLIPLPHKKNYSDSEGKTIVSLDINCANGKSVQVQQGNIPSLRHLAVRHIILFVTGMFLLLLRWRIMGSTPPVFQKVDNPASFAACFLTRAMTYNYLYALNAWLLLCPEWLCFDWSMGCVPLLNPQFPVDLRVIAAVMLWVAMILLLRACLNHSCSRTRRSLTMSLALLIIPFLPATNIFFHVGFVLAERVLYLPSAGFSLLIVVGMRQLYMLFPFRRMLQLSYVFLILIFISRAVWRSGEWRTEATLFQSGLQVCPLNAKVHYNIAKDAGDSGNRTFAHMEYREALRLNPDYDQAMNNLANLLKDDGKLEEAKILLRKAVELRPSFAAAWMNLGIVLAGLKQYKEAEQSYLTAIQHRKRYPDCYYNLGNLYLDQKQYDRAYQAWRNATRLKSTHALAWSNMIIMLDNIGQSNRAEIVAQEALAALPSDAALHFNLANTLGKAGRFAEAEKHFIAAISFDRSNAVYHTNLGVLYHRWKKYNKAEELYRRALEIEPHLRSAHENLAMLRRTLQKAGRQPHITQS</sequence>
<feature type="transmembrane region" description="Helical" evidence="17">
    <location>
        <begin position="160"/>
        <end position="175"/>
    </location>
</feature>
<organism evidence="19 20">
    <name type="scientific">Gryllus longicercus</name>
    <dbReference type="NCBI Taxonomy" id="2509291"/>
    <lineage>
        <taxon>Eukaryota</taxon>
        <taxon>Metazoa</taxon>
        <taxon>Ecdysozoa</taxon>
        <taxon>Arthropoda</taxon>
        <taxon>Hexapoda</taxon>
        <taxon>Insecta</taxon>
        <taxon>Pterygota</taxon>
        <taxon>Neoptera</taxon>
        <taxon>Polyneoptera</taxon>
        <taxon>Orthoptera</taxon>
        <taxon>Ensifera</taxon>
        <taxon>Gryllidea</taxon>
        <taxon>Grylloidea</taxon>
        <taxon>Gryllidae</taxon>
        <taxon>Gryllinae</taxon>
        <taxon>Gryllus</taxon>
    </lineage>
</organism>
<dbReference type="GO" id="GO:0004169">
    <property type="term" value="F:dolichyl-phosphate-mannose-protein mannosyltransferase activity"/>
    <property type="evidence" value="ECO:0007669"/>
    <property type="project" value="UniProtKB-EC"/>
</dbReference>
<evidence type="ECO:0000256" key="2">
    <source>
        <dbReference type="ARBA" id="ARBA00004141"/>
    </source>
</evidence>
<keyword evidence="8 17" id="KW-0812">Transmembrane</keyword>
<name>A0AAN9VRV6_9ORTH</name>
<evidence type="ECO:0000313" key="20">
    <source>
        <dbReference type="Proteomes" id="UP001378592"/>
    </source>
</evidence>
<evidence type="ECO:0000256" key="14">
    <source>
        <dbReference type="ARBA" id="ARBA00045085"/>
    </source>
</evidence>
<dbReference type="Pfam" id="PF13424">
    <property type="entry name" value="TPR_12"/>
    <property type="match status" value="1"/>
</dbReference>
<feature type="transmembrane region" description="Helical" evidence="17">
    <location>
        <begin position="456"/>
        <end position="472"/>
    </location>
</feature>
<dbReference type="Pfam" id="PF13432">
    <property type="entry name" value="TPR_16"/>
    <property type="match status" value="1"/>
</dbReference>
<evidence type="ECO:0000256" key="6">
    <source>
        <dbReference type="ARBA" id="ARBA00012839"/>
    </source>
</evidence>
<evidence type="ECO:0000256" key="8">
    <source>
        <dbReference type="ARBA" id="ARBA00022692"/>
    </source>
</evidence>
<keyword evidence="7" id="KW-0808">Transferase</keyword>
<evidence type="ECO:0000256" key="4">
    <source>
        <dbReference type="ARBA" id="ARBA00004922"/>
    </source>
</evidence>
<evidence type="ECO:0000256" key="10">
    <source>
        <dbReference type="ARBA" id="ARBA00022803"/>
    </source>
</evidence>
<comment type="catalytic activity">
    <reaction evidence="14">
        <text>a di-trans,poly-cis-dolichyl beta-D-mannosyl phosphate + L-threonyl-[protein] = 3-O-(alpha-D-mannosyl)-L-threonyl-[protein] + a di-trans,poly-cis-dolichyl phosphate + H(+)</text>
        <dbReference type="Rhea" id="RHEA:53396"/>
        <dbReference type="Rhea" id="RHEA-COMP:11060"/>
        <dbReference type="Rhea" id="RHEA-COMP:13547"/>
        <dbReference type="Rhea" id="RHEA-COMP:19498"/>
        <dbReference type="Rhea" id="RHEA-COMP:19501"/>
        <dbReference type="ChEBI" id="CHEBI:15378"/>
        <dbReference type="ChEBI" id="CHEBI:30013"/>
        <dbReference type="ChEBI" id="CHEBI:57683"/>
        <dbReference type="ChEBI" id="CHEBI:58211"/>
        <dbReference type="ChEBI" id="CHEBI:137323"/>
        <dbReference type="EC" id="2.4.1.109"/>
    </reaction>
</comment>
<dbReference type="GO" id="GO:0030968">
    <property type="term" value="P:endoplasmic reticulum unfolded protein response"/>
    <property type="evidence" value="ECO:0007669"/>
    <property type="project" value="TreeGrafter"/>
</dbReference>
<evidence type="ECO:0000256" key="3">
    <source>
        <dbReference type="ARBA" id="ARBA00004240"/>
    </source>
</evidence>
<dbReference type="PROSITE" id="PS50293">
    <property type="entry name" value="TPR_REGION"/>
    <property type="match status" value="1"/>
</dbReference>
<gene>
    <name evidence="19" type="ORF">R5R35_012732</name>
</gene>
<feature type="transmembrane region" description="Helical" evidence="17">
    <location>
        <begin position="209"/>
        <end position="228"/>
    </location>
</feature>
<keyword evidence="12 17" id="KW-1133">Transmembrane helix</keyword>
<dbReference type="EMBL" id="JAZDUA010000063">
    <property type="protein sequence ID" value="KAK7870175.1"/>
    <property type="molecule type" value="Genomic_DNA"/>
</dbReference>
<dbReference type="EC" id="2.4.1.109" evidence="6"/>
<evidence type="ECO:0000256" key="17">
    <source>
        <dbReference type="SAM" id="Phobius"/>
    </source>
</evidence>
<feature type="domain" description="DUF1736" evidence="18">
    <location>
        <begin position="334"/>
        <end position="408"/>
    </location>
</feature>
<reference evidence="19 20" key="1">
    <citation type="submission" date="2024-03" db="EMBL/GenBank/DDBJ databases">
        <title>The genome assembly and annotation of the cricket Gryllus longicercus Weissman &amp; Gray.</title>
        <authorList>
            <person name="Szrajer S."/>
            <person name="Gray D."/>
            <person name="Ylla G."/>
        </authorList>
    </citation>
    <scope>NUCLEOTIDE SEQUENCE [LARGE SCALE GENOMIC DNA]</scope>
    <source>
        <strain evidence="19">DAG 2021-001</strain>
        <tissue evidence="19">Whole body minus gut</tissue>
    </source>
</reference>
<accession>A0AAN9VRV6</accession>
<dbReference type="Pfam" id="PF07719">
    <property type="entry name" value="TPR_2"/>
    <property type="match status" value="1"/>
</dbReference>
<evidence type="ECO:0000256" key="13">
    <source>
        <dbReference type="ARBA" id="ARBA00023136"/>
    </source>
</evidence>
<evidence type="ECO:0000256" key="5">
    <source>
        <dbReference type="ARBA" id="ARBA00007882"/>
    </source>
</evidence>
<keyword evidence="9" id="KW-0677">Repeat</keyword>
<evidence type="ECO:0000256" key="15">
    <source>
        <dbReference type="ARBA" id="ARBA00045102"/>
    </source>
</evidence>
<feature type="transmembrane region" description="Helical" evidence="17">
    <location>
        <begin position="428"/>
        <end position="450"/>
    </location>
</feature>
<evidence type="ECO:0000259" key="18">
    <source>
        <dbReference type="Pfam" id="PF08409"/>
    </source>
</evidence>
<dbReference type="InterPro" id="IPR011990">
    <property type="entry name" value="TPR-like_helical_dom_sf"/>
</dbReference>
<dbReference type="PROSITE" id="PS50005">
    <property type="entry name" value="TPR"/>
    <property type="match status" value="4"/>
</dbReference>
<feature type="transmembrane region" description="Helical" evidence="17">
    <location>
        <begin position="396"/>
        <end position="416"/>
    </location>
</feature>
<dbReference type="SMART" id="SM00028">
    <property type="entry name" value="TPR"/>
    <property type="match status" value="7"/>
</dbReference>
<dbReference type="SUPFAM" id="SSF48452">
    <property type="entry name" value="TPR-like"/>
    <property type="match status" value="2"/>
</dbReference>
<proteinExistence type="inferred from homology"/>
<comment type="catalytic activity">
    <reaction evidence="15">
        <text>a di-trans,poly-cis-dolichyl beta-D-mannosyl phosphate + L-seryl-[protein] = 3-O-(alpha-D-mannosyl)-L-seryl-[protein] + a di-trans,poly-cis-dolichyl phosphate + H(+)</text>
        <dbReference type="Rhea" id="RHEA:17377"/>
        <dbReference type="Rhea" id="RHEA-COMP:9863"/>
        <dbReference type="Rhea" id="RHEA-COMP:13546"/>
        <dbReference type="Rhea" id="RHEA-COMP:19498"/>
        <dbReference type="Rhea" id="RHEA-COMP:19501"/>
        <dbReference type="ChEBI" id="CHEBI:15378"/>
        <dbReference type="ChEBI" id="CHEBI:29999"/>
        <dbReference type="ChEBI" id="CHEBI:57683"/>
        <dbReference type="ChEBI" id="CHEBI:58211"/>
        <dbReference type="ChEBI" id="CHEBI:137321"/>
        <dbReference type="EC" id="2.4.1.109"/>
    </reaction>
</comment>
<feature type="repeat" description="TPR" evidence="16">
    <location>
        <begin position="729"/>
        <end position="762"/>
    </location>
</feature>
<dbReference type="Pfam" id="PF08409">
    <property type="entry name" value="TMTC_DUF1736"/>
    <property type="match status" value="1"/>
</dbReference>
<keyword evidence="13 17" id="KW-0472">Membrane</keyword>
<protein>
    <recommendedName>
        <fullName evidence="6">dolichyl-phosphate-mannose--protein mannosyltransferase</fullName>
        <ecNumber evidence="6">2.4.1.109</ecNumber>
    </recommendedName>
</protein>
<evidence type="ECO:0000256" key="12">
    <source>
        <dbReference type="ARBA" id="ARBA00022989"/>
    </source>
</evidence>
<evidence type="ECO:0000256" key="9">
    <source>
        <dbReference type="ARBA" id="ARBA00022737"/>
    </source>
</evidence>
<dbReference type="PANTHER" id="PTHR44227:SF3">
    <property type="entry name" value="PROTEIN O-MANNOSYL-TRANSFERASE TMTC4"/>
    <property type="match status" value="1"/>
</dbReference>
<evidence type="ECO:0000256" key="1">
    <source>
        <dbReference type="ARBA" id="ARBA00003582"/>
    </source>
</evidence>
<feature type="repeat" description="TPR" evidence="16">
    <location>
        <begin position="559"/>
        <end position="592"/>
    </location>
</feature>
<comment type="similarity">
    <text evidence="5">Belongs to the TMTC family.</text>
</comment>
<feature type="transmembrane region" description="Helical" evidence="17">
    <location>
        <begin position="484"/>
        <end position="502"/>
    </location>
</feature>